<dbReference type="SUPFAM" id="SSF75011">
    <property type="entry name" value="3-carboxy-cis,cis-mucoante lactonizing enzyme"/>
    <property type="match status" value="1"/>
</dbReference>
<dbReference type="KEGG" id="rul:UC8_58200"/>
<dbReference type="OrthoDB" id="264246at2"/>
<dbReference type="Proteomes" id="UP000325286">
    <property type="component" value="Chromosome"/>
</dbReference>
<gene>
    <name evidence="2" type="ORF">UC8_58200</name>
</gene>
<dbReference type="AlphaFoldDB" id="A0A5B9R1S6"/>
<proteinExistence type="predicted"/>
<reference evidence="2 3" key="1">
    <citation type="submission" date="2019-08" db="EMBL/GenBank/DDBJ databases">
        <title>Deep-cultivation of Planctomycetes and their phenomic and genomic characterization uncovers novel biology.</title>
        <authorList>
            <person name="Wiegand S."/>
            <person name="Jogler M."/>
            <person name="Boedeker C."/>
            <person name="Pinto D."/>
            <person name="Vollmers J."/>
            <person name="Rivas-Marin E."/>
            <person name="Kohn T."/>
            <person name="Peeters S.H."/>
            <person name="Heuer A."/>
            <person name="Rast P."/>
            <person name="Oberbeckmann S."/>
            <person name="Bunk B."/>
            <person name="Jeske O."/>
            <person name="Meyerdierks A."/>
            <person name="Storesund J.E."/>
            <person name="Kallscheuer N."/>
            <person name="Luecker S."/>
            <person name="Lage O.M."/>
            <person name="Pohl T."/>
            <person name="Merkel B.J."/>
            <person name="Hornburger P."/>
            <person name="Mueller R.-W."/>
            <person name="Bruemmer F."/>
            <person name="Labrenz M."/>
            <person name="Spormann A.M."/>
            <person name="Op den Camp H."/>
            <person name="Overmann J."/>
            <person name="Amann R."/>
            <person name="Jetten M.S.M."/>
            <person name="Mascher T."/>
            <person name="Medema M.H."/>
            <person name="Devos D.P."/>
            <person name="Kaster A.-K."/>
            <person name="Ovreas L."/>
            <person name="Rohde M."/>
            <person name="Galperin M.Y."/>
            <person name="Jogler C."/>
        </authorList>
    </citation>
    <scope>NUCLEOTIDE SEQUENCE [LARGE SCALE GENOMIC DNA]</scope>
    <source>
        <strain evidence="2 3">UC8</strain>
    </source>
</reference>
<protein>
    <recommendedName>
        <fullName evidence="4">Glutamine cyclotransferase</fullName>
    </recommendedName>
</protein>
<dbReference type="RefSeq" id="WP_068135685.1">
    <property type="nucleotide sequence ID" value="NZ_CP042914.1"/>
</dbReference>
<keyword evidence="3" id="KW-1185">Reference proteome</keyword>
<feature type="chain" id="PRO_5023035587" description="Glutamine cyclotransferase" evidence="1">
    <location>
        <begin position="23"/>
        <end position="296"/>
    </location>
</feature>
<accession>A0A5B9R1S6</accession>
<organism evidence="2 3">
    <name type="scientific">Roseimaritima ulvae</name>
    <dbReference type="NCBI Taxonomy" id="980254"/>
    <lineage>
        <taxon>Bacteria</taxon>
        <taxon>Pseudomonadati</taxon>
        <taxon>Planctomycetota</taxon>
        <taxon>Planctomycetia</taxon>
        <taxon>Pirellulales</taxon>
        <taxon>Pirellulaceae</taxon>
        <taxon>Roseimaritima</taxon>
    </lineage>
</organism>
<dbReference type="EMBL" id="CP042914">
    <property type="protein sequence ID" value="QEG43765.1"/>
    <property type="molecule type" value="Genomic_DNA"/>
</dbReference>
<evidence type="ECO:0000256" key="1">
    <source>
        <dbReference type="SAM" id="SignalP"/>
    </source>
</evidence>
<keyword evidence="1" id="KW-0732">Signal</keyword>
<evidence type="ECO:0000313" key="2">
    <source>
        <dbReference type="EMBL" id="QEG43765.1"/>
    </source>
</evidence>
<evidence type="ECO:0000313" key="3">
    <source>
        <dbReference type="Proteomes" id="UP000325286"/>
    </source>
</evidence>
<evidence type="ECO:0008006" key="4">
    <source>
        <dbReference type="Google" id="ProtNLM"/>
    </source>
</evidence>
<name>A0A5B9R1S6_9BACT</name>
<sequence length="296" mass="33304" precursor="true">MNRIARSAALAVLVLVISPLAADEPDAKRDDPQPPQTYRSSLQLPGLATPESVLLERHRLAKGAAGQGVALSDRFYFTSTSSSICKYDRDWNLLQEQPIRIPGVNHLGAIHHHDGFLWAGLLHGPENGKHDPKLNRSVIAKIRASDLSVVATWDITSDLDWIDPVCFDGQRLWVGDLHDLGIHCYRLDADQLKHIGTFRYPKALSFSQGIRIVGGKLYSIHTFGSMDGLFEFDLPERLSEEPQSPRRVWHIDEPLMHLEGFDFIPGQPQQIWTAQGREVHRYELNQIAAGRQEDQS</sequence>
<feature type="signal peptide" evidence="1">
    <location>
        <begin position="1"/>
        <end position="22"/>
    </location>
</feature>